<evidence type="ECO:0000313" key="4">
    <source>
        <dbReference type="Proteomes" id="UP000051717"/>
    </source>
</evidence>
<proteinExistence type="predicted"/>
<dbReference type="AlphaFoldDB" id="A0A0S8GG66"/>
<keyword evidence="1" id="KW-0472">Membrane</keyword>
<evidence type="ECO:0000256" key="1">
    <source>
        <dbReference type="SAM" id="Phobius"/>
    </source>
</evidence>
<dbReference type="Gene3D" id="3.90.550.10">
    <property type="entry name" value="Spore Coat Polysaccharide Biosynthesis Protein SpsA, Chain A"/>
    <property type="match status" value="1"/>
</dbReference>
<dbReference type="InterPro" id="IPR001173">
    <property type="entry name" value="Glyco_trans_2-like"/>
</dbReference>
<dbReference type="Pfam" id="PF00535">
    <property type="entry name" value="Glycos_transf_2"/>
    <property type="match status" value="1"/>
</dbReference>
<name>A0A0S8GG66_UNCT6</name>
<protein>
    <recommendedName>
        <fullName evidence="2">Glycosyltransferase 2-like domain-containing protein</fullName>
    </recommendedName>
</protein>
<dbReference type="InterPro" id="IPR050256">
    <property type="entry name" value="Glycosyltransferase_2"/>
</dbReference>
<feature type="transmembrane region" description="Helical" evidence="1">
    <location>
        <begin position="277"/>
        <end position="298"/>
    </location>
</feature>
<evidence type="ECO:0000313" key="3">
    <source>
        <dbReference type="EMBL" id="KPK71332.1"/>
    </source>
</evidence>
<gene>
    <name evidence="3" type="ORF">AMJ82_01005</name>
</gene>
<reference evidence="3 4" key="1">
    <citation type="journal article" date="2015" name="Microbiome">
        <title>Genomic resolution of linkages in carbon, nitrogen, and sulfur cycling among widespread estuary sediment bacteria.</title>
        <authorList>
            <person name="Baker B.J."/>
            <person name="Lazar C.S."/>
            <person name="Teske A.P."/>
            <person name="Dick G.J."/>
        </authorList>
    </citation>
    <scope>NUCLEOTIDE SEQUENCE [LARGE SCALE GENOMIC DNA]</scope>
    <source>
        <strain evidence="3">SM23_40</strain>
    </source>
</reference>
<organism evidence="3 4">
    <name type="scientific">candidate division TA06 bacterium SM23_40</name>
    <dbReference type="NCBI Taxonomy" id="1703774"/>
    <lineage>
        <taxon>Bacteria</taxon>
        <taxon>Bacteria division TA06</taxon>
    </lineage>
</organism>
<feature type="domain" description="Glycosyltransferase 2-like" evidence="2">
    <location>
        <begin position="22"/>
        <end position="176"/>
    </location>
</feature>
<dbReference type="PANTHER" id="PTHR48090:SF7">
    <property type="entry name" value="RFBJ PROTEIN"/>
    <property type="match status" value="1"/>
</dbReference>
<dbReference type="InterPro" id="IPR029044">
    <property type="entry name" value="Nucleotide-diphossugar_trans"/>
</dbReference>
<accession>A0A0S8GG66</accession>
<keyword evidence="1" id="KW-1133">Transmembrane helix</keyword>
<sequence>MVRRRRVRESTGTSGERKPLVSVVIPAFNEEEAIADELREITTVMDRSEYQYELIVIDDGSTDRTGEIAKASGATVIRHPVNKGSGASRRTGIHNSQGEIIVMADADGTYPCYQIPELLKWLPEYDQVVGARHTEEGTLKLLRMPTKWFIRHLACFLSGKEIPDLNSGLRAFKRDVMLKFVDFIPDGFSCVTTMTLSFLTNGYTIKYVPIEYFRRVGKSKFHPVRDTYNYMLLVVRMIMYYNPLKIFVPVGMAILVAGLAKAVRDMIVYYFKVTGSAIVAISVGVQIIVVGLLADLIVKRVGKT</sequence>
<dbReference type="CDD" id="cd04179">
    <property type="entry name" value="DPM_DPG-synthase_like"/>
    <property type="match status" value="1"/>
</dbReference>
<keyword evidence="1" id="KW-0812">Transmembrane</keyword>
<comment type="caution">
    <text evidence="3">The sequence shown here is derived from an EMBL/GenBank/DDBJ whole genome shotgun (WGS) entry which is preliminary data.</text>
</comment>
<evidence type="ECO:0000259" key="2">
    <source>
        <dbReference type="Pfam" id="PF00535"/>
    </source>
</evidence>
<dbReference type="PANTHER" id="PTHR48090">
    <property type="entry name" value="UNDECAPRENYL-PHOSPHATE 4-DEOXY-4-FORMAMIDO-L-ARABINOSE TRANSFERASE-RELATED"/>
    <property type="match status" value="1"/>
</dbReference>
<dbReference type="Proteomes" id="UP000051717">
    <property type="component" value="Unassembled WGS sequence"/>
</dbReference>
<feature type="transmembrane region" description="Helical" evidence="1">
    <location>
        <begin position="246"/>
        <end position="271"/>
    </location>
</feature>
<dbReference type="SUPFAM" id="SSF53448">
    <property type="entry name" value="Nucleotide-diphospho-sugar transferases"/>
    <property type="match status" value="1"/>
</dbReference>
<dbReference type="EMBL" id="LJUI01000004">
    <property type="protein sequence ID" value="KPK71332.1"/>
    <property type="molecule type" value="Genomic_DNA"/>
</dbReference>